<dbReference type="VEuPathDB" id="PlasmoDB:PVP01_0003770"/>
<dbReference type="VEuPathDB" id="PlasmoDB:PVW1_120006500"/>
<name>A0A1G4ED46_PLAVI</name>
<reference evidence="2 3" key="1">
    <citation type="submission" date="2016-07" db="EMBL/GenBank/DDBJ databases">
        <authorList>
            <consortium name="Pathogen Informatics"/>
        </authorList>
    </citation>
    <scope>NUCLEOTIDE SEQUENCE [LARGE SCALE GENOMIC DNA]</scope>
</reference>
<dbReference type="VEuPathDB" id="PlasmoDB:PVPAM_060008200"/>
<proteinExistence type="predicted"/>
<accession>A0A1G4ED46</accession>
<evidence type="ECO:0000313" key="2">
    <source>
        <dbReference type="EMBL" id="SCA83512.1"/>
    </source>
</evidence>
<keyword evidence="1" id="KW-1133">Transmembrane helix</keyword>
<evidence type="ECO:0000256" key="1">
    <source>
        <dbReference type="SAM" id="Phobius"/>
    </source>
</evidence>
<evidence type="ECO:0000313" key="3">
    <source>
        <dbReference type="Proteomes" id="UP000196402"/>
    </source>
</evidence>
<dbReference type="AlphaFoldDB" id="A0A1G4ED46"/>
<gene>
    <name evidence="2" type="ORF">PVT01_000030000</name>
</gene>
<dbReference type="EMBL" id="FLYH01000050">
    <property type="protein sequence ID" value="SCA83512.1"/>
    <property type="molecule type" value="Genomic_DNA"/>
</dbReference>
<protein>
    <submittedName>
        <fullName evidence="2">VIR protein</fullName>
    </submittedName>
</protein>
<keyword evidence="1" id="KW-0812">Transmembrane</keyword>
<sequence length="301" mass="35709">MGCYEDPKEGNYEFFDKVLEYIKKANEAESDHTPDNDYSCCDSFSKIWKSEVKKEENVKTICKQFIKLYKSLSDIKCKSIDGSKYTKDCAFLNYWVNMIIREYRTNNNNCANNFSNQMESHCYNIFFQLNILSDLLYDIKEDDFNKIDILYNLYVNYDNLKSTINDYSDSNKLSVSYSDNCYYTYKIAESMHNDQDNTFNEKLTKFTSEYQEIYSTFAEKEKKFNIYFKRLSDKQNNIITTSVLGSLVGFIPFMGILYKFTPMGQIFRSKNKKFTKEYSNNYDNSISLHQERYNVKYDSVA</sequence>
<keyword evidence="1" id="KW-0472">Membrane</keyword>
<feature type="transmembrane region" description="Helical" evidence="1">
    <location>
        <begin position="238"/>
        <end position="260"/>
    </location>
</feature>
<dbReference type="Proteomes" id="UP000196402">
    <property type="component" value="Unassembled WGS sequence"/>
</dbReference>
<organism evidence="2 3">
    <name type="scientific">Plasmodium vivax</name>
    <name type="common">malaria parasite P. vivax</name>
    <dbReference type="NCBI Taxonomy" id="5855"/>
    <lineage>
        <taxon>Eukaryota</taxon>
        <taxon>Sar</taxon>
        <taxon>Alveolata</taxon>
        <taxon>Apicomplexa</taxon>
        <taxon>Aconoidasida</taxon>
        <taxon>Haemosporida</taxon>
        <taxon>Plasmodiidae</taxon>
        <taxon>Plasmodium</taxon>
        <taxon>Plasmodium (Plasmodium)</taxon>
    </lineage>
</organism>